<comment type="caution">
    <text evidence="2">The sequence shown here is derived from an EMBL/GenBank/DDBJ whole genome shotgun (WGS) entry which is preliminary data.</text>
</comment>
<feature type="region of interest" description="Disordered" evidence="1">
    <location>
        <begin position="1"/>
        <end position="37"/>
    </location>
</feature>
<proteinExistence type="predicted"/>
<name>A0ABQ5GNG6_9ASTR</name>
<feature type="compositionally biased region" description="Basic and acidic residues" evidence="1">
    <location>
        <begin position="383"/>
        <end position="394"/>
    </location>
</feature>
<evidence type="ECO:0000313" key="2">
    <source>
        <dbReference type="EMBL" id="GJT77019.1"/>
    </source>
</evidence>
<accession>A0ABQ5GNG6</accession>
<evidence type="ECO:0000313" key="3">
    <source>
        <dbReference type="Proteomes" id="UP001151760"/>
    </source>
</evidence>
<sequence>MRKTPENDQQPTGVAGRGQPTGWAAQPYGWESDETPADRLEGCKATQGSYPNPLIANFEKRNKQGTIEYHLQQVKNANLKWRELPSVERHAYYERLSRLQDKGFGIPRVPSWTLVYDYNIEETLKNKMKYEYLYDDGDLIGLGLYEEDELNHGLFAIHFTKLEVDDKLFNHEEFWTSSKFRCQKRDMWMMSALEESRGINLAWVIAEHLCKHAPGLKENSLICGGHYLTKIAHLLGYLNEEEVVKCSEPIVCKTWTVRMLVNELDEGTHTLLQIEQEAPQTGQAIRKRQEPRGLDSSWRDWNASLNKIKHQPNFAYPAYEPPNVPPYPYPYVPYPHPYMHYPDTGSPSFRGDHYGAHGDGYHAGSIIPSSGYEIGGSSAGFHGEDFDPIVHSEDCVESDDDEMRD</sequence>
<evidence type="ECO:0000256" key="1">
    <source>
        <dbReference type="SAM" id="MobiDB-lite"/>
    </source>
</evidence>
<organism evidence="2 3">
    <name type="scientific">Tanacetum coccineum</name>
    <dbReference type="NCBI Taxonomy" id="301880"/>
    <lineage>
        <taxon>Eukaryota</taxon>
        <taxon>Viridiplantae</taxon>
        <taxon>Streptophyta</taxon>
        <taxon>Embryophyta</taxon>
        <taxon>Tracheophyta</taxon>
        <taxon>Spermatophyta</taxon>
        <taxon>Magnoliopsida</taxon>
        <taxon>eudicotyledons</taxon>
        <taxon>Gunneridae</taxon>
        <taxon>Pentapetalae</taxon>
        <taxon>asterids</taxon>
        <taxon>campanulids</taxon>
        <taxon>Asterales</taxon>
        <taxon>Asteraceae</taxon>
        <taxon>Asteroideae</taxon>
        <taxon>Anthemideae</taxon>
        <taxon>Anthemidinae</taxon>
        <taxon>Tanacetum</taxon>
    </lineage>
</organism>
<feature type="region of interest" description="Disordered" evidence="1">
    <location>
        <begin position="383"/>
        <end position="405"/>
    </location>
</feature>
<dbReference type="Proteomes" id="UP001151760">
    <property type="component" value="Unassembled WGS sequence"/>
</dbReference>
<reference evidence="2" key="1">
    <citation type="journal article" date="2022" name="Int. J. Mol. Sci.">
        <title>Draft Genome of Tanacetum Coccineum: Genomic Comparison of Closely Related Tanacetum-Family Plants.</title>
        <authorList>
            <person name="Yamashiro T."/>
            <person name="Shiraishi A."/>
            <person name="Nakayama K."/>
            <person name="Satake H."/>
        </authorList>
    </citation>
    <scope>NUCLEOTIDE SEQUENCE</scope>
</reference>
<reference evidence="2" key="2">
    <citation type="submission" date="2022-01" db="EMBL/GenBank/DDBJ databases">
        <authorList>
            <person name="Yamashiro T."/>
            <person name="Shiraishi A."/>
            <person name="Satake H."/>
            <person name="Nakayama K."/>
        </authorList>
    </citation>
    <scope>NUCLEOTIDE SEQUENCE</scope>
</reference>
<protein>
    <submittedName>
        <fullName evidence="2">Uncharacterized protein</fullName>
    </submittedName>
</protein>
<dbReference type="EMBL" id="BQNB010018674">
    <property type="protein sequence ID" value="GJT77019.1"/>
    <property type="molecule type" value="Genomic_DNA"/>
</dbReference>
<feature type="compositionally biased region" description="Acidic residues" evidence="1">
    <location>
        <begin position="395"/>
        <end position="405"/>
    </location>
</feature>
<gene>
    <name evidence="2" type="ORF">Tco_1043744</name>
</gene>
<keyword evidence="3" id="KW-1185">Reference proteome</keyword>